<sequence length="66" mass="7980">IECFLMIKCPVCNNEIKLQNLNKHYKITLGDIVHGKFWGKNTFYYHKECLYDKNLYEKRLISPIKE</sequence>
<feature type="non-terminal residue" evidence="1">
    <location>
        <position position="1"/>
    </location>
</feature>
<evidence type="ECO:0000313" key="1">
    <source>
        <dbReference type="EMBL" id="GAH56097.1"/>
    </source>
</evidence>
<accession>X1GFW0</accession>
<comment type="caution">
    <text evidence="1">The sequence shown here is derived from an EMBL/GenBank/DDBJ whole genome shotgun (WGS) entry which is preliminary data.</text>
</comment>
<evidence type="ECO:0008006" key="2">
    <source>
        <dbReference type="Google" id="ProtNLM"/>
    </source>
</evidence>
<proteinExistence type="predicted"/>
<protein>
    <recommendedName>
        <fullName evidence="2">PARP-type domain-containing protein</fullName>
    </recommendedName>
</protein>
<organism evidence="1">
    <name type="scientific">marine sediment metagenome</name>
    <dbReference type="NCBI Taxonomy" id="412755"/>
    <lineage>
        <taxon>unclassified sequences</taxon>
        <taxon>metagenomes</taxon>
        <taxon>ecological metagenomes</taxon>
    </lineage>
</organism>
<dbReference type="EMBL" id="BARU01023691">
    <property type="protein sequence ID" value="GAH56097.1"/>
    <property type="molecule type" value="Genomic_DNA"/>
</dbReference>
<gene>
    <name evidence="1" type="ORF">S03H2_38427</name>
</gene>
<reference evidence="1" key="1">
    <citation type="journal article" date="2014" name="Front. Microbiol.">
        <title>High frequency of phylogenetically diverse reductive dehalogenase-homologous genes in deep subseafloor sedimentary metagenomes.</title>
        <authorList>
            <person name="Kawai M."/>
            <person name="Futagami T."/>
            <person name="Toyoda A."/>
            <person name="Takaki Y."/>
            <person name="Nishi S."/>
            <person name="Hori S."/>
            <person name="Arai W."/>
            <person name="Tsubouchi T."/>
            <person name="Morono Y."/>
            <person name="Uchiyama I."/>
            <person name="Ito T."/>
            <person name="Fujiyama A."/>
            <person name="Inagaki F."/>
            <person name="Takami H."/>
        </authorList>
    </citation>
    <scope>NUCLEOTIDE SEQUENCE</scope>
    <source>
        <strain evidence="1">Expedition CK06-06</strain>
    </source>
</reference>
<name>X1GFW0_9ZZZZ</name>
<dbReference type="AlphaFoldDB" id="X1GFW0"/>